<dbReference type="PROSITE" id="PS50164">
    <property type="entry name" value="GIY_YIG"/>
    <property type="match status" value="1"/>
</dbReference>
<dbReference type="SMART" id="SM00465">
    <property type="entry name" value="GIYc"/>
    <property type="match status" value="1"/>
</dbReference>
<sequence>MFAKLFKTQHQYYVYIITNKKDEVLYVGVTNDLERRMFEHKNKLVEGFSSRYNLDKLIYFEAYQFINDAIKREKNIKKWKREWKINLIVEDNPDWKDLSEDWFD</sequence>
<evidence type="ECO:0000313" key="4">
    <source>
        <dbReference type="Proteomes" id="UP000238882"/>
    </source>
</evidence>
<dbReference type="EMBL" id="MSCN01000001">
    <property type="protein sequence ID" value="PQJ78945.1"/>
    <property type="molecule type" value="Genomic_DNA"/>
</dbReference>
<reference evidence="3 4" key="1">
    <citation type="submission" date="2016-12" db="EMBL/GenBank/DDBJ databases">
        <title>Trade-off between light-utilization and light-protection in marine flavobacteria.</title>
        <authorList>
            <person name="Kumagai Y."/>
            <person name="Yoshizawa S."/>
            <person name="Kogure K."/>
            <person name="Iwasaki W."/>
        </authorList>
    </citation>
    <scope>NUCLEOTIDE SEQUENCE [LARGE SCALE GENOMIC DNA]</scope>
    <source>
        <strain evidence="3 4">NBRC 108759</strain>
    </source>
</reference>
<dbReference type="CDD" id="cd10448">
    <property type="entry name" value="GIY-YIG_unchar_3"/>
    <property type="match status" value="1"/>
</dbReference>
<dbReference type="InterPro" id="IPR035901">
    <property type="entry name" value="GIY-YIG_endonuc_sf"/>
</dbReference>
<accession>A0A2S7WMU8</accession>
<keyword evidence="4" id="KW-1185">Reference proteome</keyword>
<dbReference type="Pfam" id="PF01541">
    <property type="entry name" value="GIY-YIG"/>
    <property type="match status" value="1"/>
</dbReference>
<name>A0A2S7WMU8_9FLAO</name>
<feature type="domain" description="GIY-YIG" evidence="2">
    <location>
        <begin position="10"/>
        <end position="87"/>
    </location>
</feature>
<dbReference type="Gene3D" id="3.40.1440.10">
    <property type="entry name" value="GIY-YIG endonuclease"/>
    <property type="match status" value="1"/>
</dbReference>
<evidence type="ECO:0000259" key="2">
    <source>
        <dbReference type="PROSITE" id="PS50164"/>
    </source>
</evidence>
<comment type="similarity">
    <text evidence="1">Belongs to the UPF0213 family.</text>
</comment>
<dbReference type="AlphaFoldDB" id="A0A2S7WMU8"/>
<dbReference type="PANTHER" id="PTHR34477:SF5">
    <property type="entry name" value="BSL5627 PROTEIN"/>
    <property type="match status" value="1"/>
</dbReference>
<dbReference type="InterPro" id="IPR000305">
    <property type="entry name" value="GIY-YIG_endonuc"/>
</dbReference>
<comment type="caution">
    <text evidence="3">The sequence shown here is derived from an EMBL/GenBank/DDBJ whole genome shotgun (WGS) entry which is preliminary data.</text>
</comment>
<dbReference type="PANTHER" id="PTHR34477">
    <property type="entry name" value="UPF0213 PROTEIN YHBQ"/>
    <property type="match status" value="1"/>
</dbReference>
<dbReference type="InterPro" id="IPR050190">
    <property type="entry name" value="UPF0213_domain"/>
</dbReference>
<protein>
    <submittedName>
        <fullName evidence="3">Excinuclease ABC subunit C</fullName>
    </submittedName>
</protein>
<evidence type="ECO:0000313" key="3">
    <source>
        <dbReference type="EMBL" id="PQJ78945.1"/>
    </source>
</evidence>
<evidence type="ECO:0000256" key="1">
    <source>
        <dbReference type="ARBA" id="ARBA00007435"/>
    </source>
</evidence>
<dbReference type="SUPFAM" id="SSF82771">
    <property type="entry name" value="GIY-YIG endonuclease"/>
    <property type="match status" value="1"/>
</dbReference>
<organism evidence="3 4">
    <name type="scientific">Polaribacter porphyrae</name>
    <dbReference type="NCBI Taxonomy" id="1137780"/>
    <lineage>
        <taxon>Bacteria</taxon>
        <taxon>Pseudomonadati</taxon>
        <taxon>Bacteroidota</taxon>
        <taxon>Flavobacteriia</taxon>
        <taxon>Flavobacteriales</taxon>
        <taxon>Flavobacteriaceae</taxon>
    </lineage>
</organism>
<dbReference type="Proteomes" id="UP000238882">
    <property type="component" value="Unassembled WGS sequence"/>
</dbReference>
<dbReference type="OrthoDB" id="9807770at2"/>
<gene>
    <name evidence="3" type="ORF">BTO18_07020</name>
</gene>
<proteinExistence type="inferred from homology"/>